<evidence type="ECO:0000256" key="1">
    <source>
        <dbReference type="SAM" id="MobiDB-lite"/>
    </source>
</evidence>
<dbReference type="EMBL" id="CP146256">
    <property type="protein sequence ID" value="XAH72307.1"/>
    <property type="molecule type" value="Genomic_DNA"/>
</dbReference>
<evidence type="ECO:0000313" key="5">
    <source>
        <dbReference type="Proteomes" id="UP001451571"/>
    </source>
</evidence>
<dbReference type="PANTHER" id="PTHR21666:SF270">
    <property type="entry name" value="MUREIN HYDROLASE ACTIVATOR ENVC"/>
    <property type="match status" value="1"/>
</dbReference>
<dbReference type="SUPFAM" id="SSF51261">
    <property type="entry name" value="Duplicated hybrid motif"/>
    <property type="match status" value="1"/>
</dbReference>
<name>A0ABZ3ERL2_9FIRM</name>
<keyword evidence="2" id="KW-0472">Membrane</keyword>
<keyword evidence="2" id="KW-1133">Transmembrane helix</keyword>
<reference evidence="4 5" key="1">
    <citation type="submission" date="2024-02" db="EMBL/GenBank/DDBJ databases">
        <title>Bacterial strain from lacustrine sediment.</title>
        <authorList>
            <person name="Petit C."/>
            <person name="Fadhlaoui K."/>
        </authorList>
    </citation>
    <scope>NUCLEOTIDE SEQUENCE [LARGE SCALE GENOMIC DNA]</scope>
    <source>
        <strain evidence="4 5">IPX-CK</strain>
    </source>
</reference>
<dbReference type="Gene3D" id="2.70.70.10">
    <property type="entry name" value="Glucose Permease (Domain IIA)"/>
    <property type="match status" value="1"/>
</dbReference>
<dbReference type="InterPro" id="IPR050570">
    <property type="entry name" value="Cell_wall_metabolism_enzyme"/>
</dbReference>
<accession>A0ABZ3ERL2</accession>
<dbReference type="Proteomes" id="UP001451571">
    <property type="component" value="Chromosome"/>
</dbReference>
<evidence type="ECO:0000259" key="3">
    <source>
        <dbReference type="Pfam" id="PF01551"/>
    </source>
</evidence>
<keyword evidence="2" id="KW-0812">Transmembrane</keyword>
<gene>
    <name evidence="4" type="ORF">V6984_12280</name>
</gene>
<feature type="region of interest" description="Disordered" evidence="1">
    <location>
        <begin position="64"/>
        <end position="139"/>
    </location>
</feature>
<proteinExistence type="predicted"/>
<evidence type="ECO:0000256" key="2">
    <source>
        <dbReference type="SAM" id="Phobius"/>
    </source>
</evidence>
<feature type="domain" description="M23ase beta-sheet core" evidence="3">
    <location>
        <begin position="604"/>
        <end position="699"/>
    </location>
</feature>
<dbReference type="PANTHER" id="PTHR21666">
    <property type="entry name" value="PEPTIDASE-RELATED"/>
    <property type="match status" value="1"/>
</dbReference>
<organism evidence="4 5">
    <name type="scientific">Kineothrix sedimenti</name>
    <dbReference type="NCBI Taxonomy" id="3123317"/>
    <lineage>
        <taxon>Bacteria</taxon>
        <taxon>Bacillati</taxon>
        <taxon>Bacillota</taxon>
        <taxon>Clostridia</taxon>
        <taxon>Lachnospirales</taxon>
        <taxon>Lachnospiraceae</taxon>
        <taxon>Kineothrix</taxon>
    </lineage>
</organism>
<keyword evidence="5" id="KW-1185">Reference proteome</keyword>
<dbReference type="CDD" id="cd12797">
    <property type="entry name" value="M23_peptidase"/>
    <property type="match status" value="1"/>
</dbReference>
<evidence type="ECO:0000313" key="4">
    <source>
        <dbReference type="EMBL" id="XAH72307.1"/>
    </source>
</evidence>
<dbReference type="InterPro" id="IPR011055">
    <property type="entry name" value="Dup_hybrid_motif"/>
</dbReference>
<feature type="compositionally biased region" description="Basic and acidic residues" evidence="1">
    <location>
        <begin position="89"/>
        <end position="118"/>
    </location>
</feature>
<sequence length="713" mass="82329">MPDYEINAQDKIVQKMSRDGLVQENLVTGEQENVSSKKADFEYNALKGAEKAINVTADFHDFRKQYSSSGSEEPEEDTSESDSTYKSSYEQERTETHQKTKDGKKTESEDQNTNERKFNRQKGKSSSQSEENVNDKDSNYKFIRDVKQIGVTEEEPFKNKYAKKLEKYDKKIFKADAKVEKRKKKLPGQYRLKFEKVYSINEKDEIKIEGRLKFSKERYSKKQYNSIKTNKRFKRQALHETTKSAGWRSWSQIRRDNRDEVHESELDNVKSAWHKGKRQLKKSQKIIEKYRNPYAKLDRANSKASYYRLRRDEIEYKGLPKEQKQLQKQLQKKKYKKAAIQKSMEQGGQRVLRHRNLFTRAKDAIVRLVKAVKTFFTLASSLLTIIIIIFSLIIGIFILAFLAIGMGGEAIIKSTYQAGYDQISDCTAYMKKLETDLEERISKIETEEYPDCYEYIYNLGDINHNPIELISYLAAKYVEFDLEKCQEEIDSIFEEMYTLTIEIKEEPRERAMRDEYGEIIYDSEGNPVMETFMARICYITLEVKPLEDIINERLDTDQKESFDTYMLSSGGQQVYANCLPDDWGSLISSKFGERIHPVTGERSFHTGIDIAVPEGTSLYSSCAGTVTTSAYSDTAGNYIIVTMDNGWSIKYMHLSSREVTAGDTVLRGQFLGETGNTGRSTGAHLHLEVRDANDNPIDPTFMIPSSSVVIENK</sequence>
<dbReference type="RefSeq" id="WP_342755925.1">
    <property type="nucleotide sequence ID" value="NZ_CP146256.1"/>
</dbReference>
<dbReference type="NCBIfam" id="NF045974">
    <property type="entry name" value="conju_CD1108"/>
    <property type="match status" value="1"/>
</dbReference>
<dbReference type="Pfam" id="PF01551">
    <property type="entry name" value="Peptidase_M23"/>
    <property type="match status" value="1"/>
</dbReference>
<protein>
    <submittedName>
        <fullName evidence="4">Peptidoglycan DD-metalloendopeptidase family protein</fullName>
    </submittedName>
</protein>
<dbReference type="InterPro" id="IPR016047">
    <property type="entry name" value="M23ase_b-sheet_dom"/>
</dbReference>
<feature type="transmembrane region" description="Helical" evidence="2">
    <location>
        <begin position="375"/>
        <end position="404"/>
    </location>
</feature>